<evidence type="ECO:0000259" key="14">
    <source>
        <dbReference type="PROSITE" id="PS51975"/>
    </source>
</evidence>
<dbReference type="EC" id="3.1.26.4" evidence="13"/>
<protein>
    <recommendedName>
        <fullName evidence="13">Ribonuclease</fullName>
        <ecNumber evidence="13">3.1.26.4</ecNumber>
    </recommendedName>
</protein>
<dbReference type="GO" id="GO:0046872">
    <property type="term" value="F:metal ion binding"/>
    <property type="evidence" value="ECO:0007669"/>
    <property type="project" value="UniProtKB-KW"/>
</dbReference>
<dbReference type="AlphaFoldDB" id="A0A931GHQ8"/>
<feature type="binding site" evidence="12">
    <location>
        <position position="120"/>
    </location>
    <ligand>
        <name>a divalent metal cation</name>
        <dbReference type="ChEBI" id="CHEBI:60240"/>
    </ligand>
</feature>
<dbReference type="InterPro" id="IPR036397">
    <property type="entry name" value="RNaseH_sf"/>
</dbReference>
<comment type="cofactor">
    <cofactor evidence="2">
        <name>Mg(2+)</name>
        <dbReference type="ChEBI" id="CHEBI:18420"/>
    </cofactor>
</comment>
<dbReference type="RefSeq" id="WP_331271390.1">
    <property type="nucleotide sequence ID" value="NZ_JADOTZ010000001.1"/>
</dbReference>
<feature type="domain" description="RNase H type-2" evidence="14">
    <location>
        <begin position="16"/>
        <end position="220"/>
    </location>
</feature>
<dbReference type="EMBL" id="JADOTZ010000001">
    <property type="protein sequence ID" value="MBG6083496.1"/>
    <property type="molecule type" value="Genomic_DNA"/>
</dbReference>
<evidence type="ECO:0000256" key="8">
    <source>
        <dbReference type="ARBA" id="ARBA00022723"/>
    </source>
</evidence>
<dbReference type="InterPro" id="IPR022898">
    <property type="entry name" value="RNase_HII"/>
</dbReference>
<organism evidence="15 16">
    <name type="scientific">Zhihengliuella flava</name>
    <dbReference type="NCBI Taxonomy" id="1285193"/>
    <lineage>
        <taxon>Bacteria</taxon>
        <taxon>Bacillati</taxon>
        <taxon>Actinomycetota</taxon>
        <taxon>Actinomycetes</taxon>
        <taxon>Micrococcales</taxon>
        <taxon>Micrococcaceae</taxon>
        <taxon>Zhihengliuella</taxon>
    </lineage>
</organism>
<keyword evidence="10 12" id="KW-0378">Hydrolase</keyword>
<dbReference type="NCBIfam" id="NF000595">
    <property type="entry name" value="PRK00015.1-3"/>
    <property type="match status" value="1"/>
</dbReference>
<dbReference type="InterPro" id="IPR012337">
    <property type="entry name" value="RNaseH-like_sf"/>
</dbReference>
<evidence type="ECO:0000256" key="12">
    <source>
        <dbReference type="PROSITE-ProRule" id="PRU01319"/>
    </source>
</evidence>
<dbReference type="SUPFAM" id="SSF53098">
    <property type="entry name" value="Ribonuclease H-like"/>
    <property type="match status" value="1"/>
</dbReference>
<dbReference type="InterPro" id="IPR001352">
    <property type="entry name" value="RNase_HII/HIII"/>
</dbReference>
<comment type="cofactor">
    <cofactor evidence="12">
        <name>Mn(2+)</name>
        <dbReference type="ChEBI" id="CHEBI:29035"/>
    </cofactor>
    <cofactor evidence="12">
        <name>Mg(2+)</name>
        <dbReference type="ChEBI" id="CHEBI:18420"/>
    </cofactor>
    <text evidence="12">Manganese or magnesium. Binds 1 divalent metal ion per monomer in the absence of substrate. May bind a second metal ion after substrate binding.</text>
</comment>
<proteinExistence type="inferred from homology"/>
<evidence type="ECO:0000313" key="16">
    <source>
        <dbReference type="Proteomes" id="UP000625033"/>
    </source>
</evidence>
<evidence type="ECO:0000256" key="4">
    <source>
        <dbReference type="ARBA" id="ARBA00004496"/>
    </source>
</evidence>
<comment type="catalytic activity">
    <reaction evidence="1 12 13">
        <text>Endonucleolytic cleavage to 5'-phosphomonoester.</text>
        <dbReference type="EC" id="3.1.26.4"/>
    </reaction>
</comment>
<keyword evidence="7 12" id="KW-0540">Nuclease</keyword>
<keyword evidence="9 12" id="KW-0255">Endonuclease</keyword>
<feature type="binding site" evidence="12">
    <location>
        <position position="23"/>
    </location>
    <ligand>
        <name>a divalent metal cation</name>
        <dbReference type="ChEBI" id="CHEBI:60240"/>
    </ligand>
</feature>
<dbReference type="PROSITE" id="PS51975">
    <property type="entry name" value="RNASE_H_2"/>
    <property type="match status" value="1"/>
</dbReference>
<keyword evidence="6" id="KW-0963">Cytoplasm</keyword>
<evidence type="ECO:0000256" key="3">
    <source>
        <dbReference type="ARBA" id="ARBA00004065"/>
    </source>
</evidence>
<dbReference type="Proteomes" id="UP000625033">
    <property type="component" value="Unassembled WGS sequence"/>
</dbReference>
<feature type="binding site" evidence="12">
    <location>
        <position position="22"/>
    </location>
    <ligand>
        <name>a divalent metal cation</name>
        <dbReference type="ChEBI" id="CHEBI:60240"/>
    </ligand>
</feature>
<comment type="subcellular location">
    <subcellularLocation>
        <location evidence="4">Cytoplasm</location>
    </subcellularLocation>
</comment>
<dbReference type="GO" id="GO:0032299">
    <property type="term" value="C:ribonuclease H2 complex"/>
    <property type="evidence" value="ECO:0007669"/>
    <property type="project" value="TreeGrafter"/>
</dbReference>
<evidence type="ECO:0000313" key="15">
    <source>
        <dbReference type="EMBL" id="MBG6083496.1"/>
    </source>
</evidence>
<dbReference type="GO" id="GO:0006298">
    <property type="term" value="P:mismatch repair"/>
    <property type="evidence" value="ECO:0007669"/>
    <property type="project" value="TreeGrafter"/>
</dbReference>
<evidence type="ECO:0000256" key="5">
    <source>
        <dbReference type="ARBA" id="ARBA00007383"/>
    </source>
</evidence>
<comment type="similarity">
    <text evidence="5 13">Belongs to the RNase HII family.</text>
</comment>
<evidence type="ECO:0000256" key="10">
    <source>
        <dbReference type="ARBA" id="ARBA00022801"/>
    </source>
</evidence>
<evidence type="ECO:0000256" key="2">
    <source>
        <dbReference type="ARBA" id="ARBA00001946"/>
    </source>
</evidence>
<evidence type="ECO:0000256" key="6">
    <source>
        <dbReference type="ARBA" id="ARBA00022490"/>
    </source>
</evidence>
<evidence type="ECO:0000256" key="1">
    <source>
        <dbReference type="ARBA" id="ARBA00000077"/>
    </source>
</evidence>
<dbReference type="PANTHER" id="PTHR10954:SF18">
    <property type="entry name" value="RIBONUCLEASE HII"/>
    <property type="match status" value="1"/>
</dbReference>
<dbReference type="Pfam" id="PF01351">
    <property type="entry name" value="RNase_HII"/>
    <property type="match status" value="1"/>
</dbReference>
<evidence type="ECO:0000256" key="13">
    <source>
        <dbReference type="RuleBase" id="RU003515"/>
    </source>
</evidence>
<dbReference type="GO" id="GO:0043137">
    <property type="term" value="P:DNA replication, removal of RNA primer"/>
    <property type="evidence" value="ECO:0007669"/>
    <property type="project" value="TreeGrafter"/>
</dbReference>
<dbReference type="GO" id="GO:0003723">
    <property type="term" value="F:RNA binding"/>
    <property type="evidence" value="ECO:0007669"/>
    <property type="project" value="UniProtKB-UniRule"/>
</dbReference>
<evidence type="ECO:0000256" key="9">
    <source>
        <dbReference type="ARBA" id="ARBA00022759"/>
    </source>
</evidence>
<reference evidence="15" key="1">
    <citation type="submission" date="2020-11" db="EMBL/GenBank/DDBJ databases">
        <title>Sequencing the genomes of 1000 actinobacteria strains.</title>
        <authorList>
            <person name="Klenk H.-P."/>
        </authorList>
    </citation>
    <scope>NUCLEOTIDE SEQUENCE</scope>
    <source>
        <strain evidence="15">DSM 26152</strain>
    </source>
</reference>
<evidence type="ECO:0000256" key="7">
    <source>
        <dbReference type="ARBA" id="ARBA00022722"/>
    </source>
</evidence>
<dbReference type="Gene3D" id="3.30.420.10">
    <property type="entry name" value="Ribonuclease H-like superfamily/Ribonuclease H"/>
    <property type="match status" value="1"/>
</dbReference>
<dbReference type="InterPro" id="IPR024567">
    <property type="entry name" value="RNase_HII/HIII_dom"/>
</dbReference>
<dbReference type="PANTHER" id="PTHR10954">
    <property type="entry name" value="RIBONUCLEASE H2 SUBUNIT A"/>
    <property type="match status" value="1"/>
</dbReference>
<dbReference type="CDD" id="cd07182">
    <property type="entry name" value="RNase_HII_bacteria_HII_like"/>
    <property type="match status" value="1"/>
</dbReference>
<gene>
    <name evidence="15" type="ORF">IW252_000263</name>
</gene>
<dbReference type="GO" id="GO:0005737">
    <property type="term" value="C:cytoplasm"/>
    <property type="evidence" value="ECO:0007669"/>
    <property type="project" value="UniProtKB-SubCell"/>
</dbReference>
<name>A0A931GHQ8_9MICC</name>
<keyword evidence="16" id="KW-1185">Reference proteome</keyword>
<comment type="function">
    <text evidence="3 13">Endonuclease that specifically degrades the RNA of RNA-DNA hybrids.</text>
</comment>
<keyword evidence="11" id="KW-0464">Manganese</keyword>
<comment type="caution">
    <text evidence="15">The sequence shown here is derived from an EMBL/GenBank/DDBJ whole genome shotgun (WGS) entry which is preliminary data.</text>
</comment>
<dbReference type="GO" id="GO:0004523">
    <property type="term" value="F:RNA-DNA hybrid ribonuclease activity"/>
    <property type="evidence" value="ECO:0007669"/>
    <property type="project" value="UniProtKB-UniRule"/>
</dbReference>
<evidence type="ECO:0000256" key="11">
    <source>
        <dbReference type="ARBA" id="ARBA00023211"/>
    </source>
</evidence>
<accession>A0A931GHQ8</accession>
<sequence>MPTLDVEIDLARRFGPWVAGCDEVGRGALAGPVSVGMVLLRATDAAVLDGVRDSKLVSASARAALAPVIQDWAAGWGVGHATAAEIDEFGILPATGMAGRRALIDAQDRAGASADSVLLDGNFDWLTPRDQGSLFEALEPSGESPVPPVVTRIKADLSCVSVAAASILAKVERDELLSSYHDAEPHFGWVDNKGYGTAAHRAAIAAHGPSEKHRRSWRLT</sequence>
<keyword evidence="8 12" id="KW-0479">Metal-binding</keyword>